<gene>
    <name evidence="10" type="ORF">GTP45_17005</name>
</gene>
<feature type="domain" description="Flagellar hook protein FlgE D2" evidence="8">
    <location>
        <begin position="160"/>
        <end position="229"/>
    </location>
</feature>
<dbReference type="EMBL" id="WWCK01000005">
    <property type="protein sequence ID" value="MYM68519.1"/>
    <property type="molecule type" value="Genomic_DNA"/>
</dbReference>
<evidence type="ECO:0000313" key="10">
    <source>
        <dbReference type="EMBL" id="MYM68519.1"/>
    </source>
</evidence>
<evidence type="ECO:0000256" key="2">
    <source>
        <dbReference type="ARBA" id="ARBA00009677"/>
    </source>
</evidence>
<feature type="domain" description="Flagellar hook protein FlgE/F/G-like D1" evidence="9">
    <location>
        <begin position="82"/>
        <end position="123"/>
    </location>
</feature>
<comment type="function">
    <text evidence="5">A flexible structure which links the flagellar filament to the drive apparatus in the basal body.</text>
</comment>
<dbReference type="PROSITE" id="PS00588">
    <property type="entry name" value="FLAGELLA_BB_ROD"/>
    <property type="match status" value="1"/>
</dbReference>
<dbReference type="InterPro" id="IPR037925">
    <property type="entry name" value="FlgE/F/G-like"/>
</dbReference>
<dbReference type="NCBIfam" id="TIGR03506">
    <property type="entry name" value="FlgEFG_subfam"/>
    <property type="match status" value="1"/>
</dbReference>
<dbReference type="GO" id="GO:0071978">
    <property type="term" value="P:bacterial-type flagellum-dependent swarming motility"/>
    <property type="evidence" value="ECO:0007669"/>
    <property type="project" value="TreeGrafter"/>
</dbReference>
<keyword evidence="10" id="KW-0282">Flagellum</keyword>
<dbReference type="InterPro" id="IPR002371">
    <property type="entry name" value="FlgK"/>
</dbReference>
<dbReference type="GO" id="GO:0009424">
    <property type="term" value="C:bacterial-type flagellum hook"/>
    <property type="evidence" value="ECO:0007669"/>
    <property type="project" value="InterPro"/>
</dbReference>
<feature type="domain" description="Flagellar hook protein FlgE D2" evidence="8">
    <location>
        <begin position="321"/>
        <end position="400"/>
    </location>
</feature>
<dbReference type="InterPro" id="IPR019776">
    <property type="entry name" value="Flagellar_basal_body_rod_CS"/>
</dbReference>
<evidence type="ECO:0000256" key="3">
    <source>
        <dbReference type="ARBA" id="ARBA00019015"/>
    </source>
</evidence>
<feature type="domain" description="Flagellar basal body rod protein N-terminal" evidence="6">
    <location>
        <begin position="5"/>
        <end position="32"/>
    </location>
</feature>
<dbReference type="Pfam" id="PF07559">
    <property type="entry name" value="FlgE_D2"/>
    <property type="match status" value="2"/>
</dbReference>
<dbReference type="Pfam" id="PF00460">
    <property type="entry name" value="Flg_bb_rod"/>
    <property type="match status" value="1"/>
</dbReference>
<keyword evidence="4 5" id="KW-0975">Bacterial flagellum</keyword>
<evidence type="ECO:0000259" key="9">
    <source>
        <dbReference type="Pfam" id="PF22692"/>
    </source>
</evidence>
<dbReference type="InterPro" id="IPR011491">
    <property type="entry name" value="FlgE_D2"/>
</dbReference>
<evidence type="ECO:0000259" key="7">
    <source>
        <dbReference type="Pfam" id="PF06429"/>
    </source>
</evidence>
<keyword evidence="10" id="KW-0966">Cell projection</keyword>
<evidence type="ECO:0000256" key="4">
    <source>
        <dbReference type="ARBA" id="ARBA00023143"/>
    </source>
</evidence>
<dbReference type="InterPro" id="IPR053967">
    <property type="entry name" value="LlgE_F_G-like_D1"/>
</dbReference>
<dbReference type="InterPro" id="IPR020013">
    <property type="entry name" value="Flagellar_FlgE/F/G"/>
</dbReference>
<keyword evidence="11" id="KW-1185">Reference proteome</keyword>
<dbReference type="Pfam" id="PF06429">
    <property type="entry name" value="Flg_bbr_C"/>
    <property type="match status" value="1"/>
</dbReference>
<dbReference type="InterPro" id="IPR001444">
    <property type="entry name" value="Flag_bb_rod_N"/>
</dbReference>
<name>A0A7X4GTT9_9BURK</name>
<dbReference type="PANTHER" id="PTHR30435">
    <property type="entry name" value="FLAGELLAR PROTEIN"/>
    <property type="match status" value="1"/>
</dbReference>
<evidence type="ECO:0000259" key="8">
    <source>
        <dbReference type="Pfam" id="PF07559"/>
    </source>
</evidence>
<dbReference type="GO" id="GO:0044780">
    <property type="term" value="P:bacterial-type flagellum assembly"/>
    <property type="evidence" value="ECO:0007669"/>
    <property type="project" value="InterPro"/>
</dbReference>
<proteinExistence type="inferred from homology"/>
<comment type="caution">
    <text evidence="10">The sequence shown here is derived from an EMBL/GenBank/DDBJ whole genome shotgun (WGS) entry which is preliminary data.</text>
</comment>
<organism evidence="10 11">
    <name type="scientific">Duganella rivi</name>
    <dbReference type="NCBI Taxonomy" id="2666083"/>
    <lineage>
        <taxon>Bacteria</taxon>
        <taxon>Pseudomonadati</taxon>
        <taxon>Pseudomonadota</taxon>
        <taxon>Betaproteobacteria</taxon>
        <taxon>Burkholderiales</taxon>
        <taxon>Oxalobacteraceae</taxon>
        <taxon>Telluria group</taxon>
        <taxon>Duganella</taxon>
    </lineage>
</organism>
<dbReference type="Proteomes" id="UP000450012">
    <property type="component" value="Unassembled WGS sequence"/>
</dbReference>
<evidence type="ECO:0000256" key="5">
    <source>
        <dbReference type="RuleBase" id="RU362116"/>
    </source>
</evidence>
<accession>A0A7X4GTT9</accession>
<sequence>MFQQGLSGLNAASKSLDVIGNNIANASTVGFKSSQAQFADLYANSLNGVSGNNAGIGVTVSKLAQQFTQGNIETSSNPLDVAINGGGFFRMVVNGAVQYSRNGQFHEDASHTLVNAQGAQLTGYLSNKAGVIQLGSPVPLTLDKSDLTPVQTTEANFQLNLSSAEKVPETIPFDANDPTSYNKQTVLNVYDSLGTAHIMTTYYVKTDANTWDVYAAADNKEIVSASVAASVSTDQPTIDARSLYNDAVRATPPDDTAIAQAAFNYATAAYNAMLGAAQVPPAAATQAQLDALTAAFTALDPGSTGAITGKTPDQINAILGAAITVPAVKAGTLVFTKNGALDPQAMATSLTNPTTLPIQIQLPIFPDTGAQIPMTVATSFDKTTQYGSVTNDLGSTQNGYSAGSWQRYSIDENGIILGQYSNGKSRAMGQIAMANFASVDGLTPLGNNAWAESSASGPPTVGVPNAGSMGQLRSAAVETSNTDLTAELVNMITAQRVYQANAQTIKTEDSILQTLVNLR</sequence>
<dbReference type="SUPFAM" id="SSF117143">
    <property type="entry name" value="Flagellar hook protein flgE"/>
    <property type="match status" value="1"/>
</dbReference>
<dbReference type="GO" id="GO:0009425">
    <property type="term" value="C:bacterial-type flagellum basal body"/>
    <property type="evidence" value="ECO:0007669"/>
    <property type="project" value="UniProtKB-SubCell"/>
</dbReference>
<evidence type="ECO:0000259" key="6">
    <source>
        <dbReference type="Pfam" id="PF00460"/>
    </source>
</evidence>
<dbReference type="RefSeq" id="WP_161015069.1">
    <property type="nucleotide sequence ID" value="NZ_WWCK01000005.1"/>
</dbReference>
<dbReference type="GO" id="GO:0005198">
    <property type="term" value="F:structural molecule activity"/>
    <property type="evidence" value="ECO:0007669"/>
    <property type="project" value="InterPro"/>
</dbReference>
<dbReference type="PANTHER" id="PTHR30435:SF1">
    <property type="entry name" value="FLAGELLAR HOOK PROTEIN FLGE"/>
    <property type="match status" value="1"/>
</dbReference>
<dbReference type="PRINTS" id="PR01005">
    <property type="entry name" value="FLGHOOKAP1"/>
</dbReference>
<dbReference type="Pfam" id="PF22692">
    <property type="entry name" value="LlgE_F_G_D1"/>
    <property type="match status" value="1"/>
</dbReference>
<dbReference type="AlphaFoldDB" id="A0A7X4GTT9"/>
<evidence type="ECO:0000256" key="1">
    <source>
        <dbReference type="ARBA" id="ARBA00004117"/>
    </source>
</evidence>
<dbReference type="InterPro" id="IPR037058">
    <property type="entry name" value="Falgellar_hook_FlgE_sf"/>
</dbReference>
<dbReference type="InterPro" id="IPR010930">
    <property type="entry name" value="Flg_bb/hook_C_dom"/>
</dbReference>
<dbReference type="GO" id="GO:0005829">
    <property type="term" value="C:cytosol"/>
    <property type="evidence" value="ECO:0007669"/>
    <property type="project" value="TreeGrafter"/>
</dbReference>
<keyword evidence="10" id="KW-0969">Cilium</keyword>
<protein>
    <recommendedName>
        <fullName evidence="3 5">Flagellar hook protein FlgE</fullName>
    </recommendedName>
</protein>
<dbReference type="Gene3D" id="2.60.98.20">
    <property type="entry name" value="Flagellar hook protein FlgE"/>
    <property type="match status" value="2"/>
</dbReference>
<comment type="similarity">
    <text evidence="2 5">Belongs to the flagella basal body rod proteins family.</text>
</comment>
<evidence type="ECO:0000313" key="11">
    <source>
        <dbReference type="Proteomes" id="UP000450012"/>
    </source>
</evidence>
<comment type="subcellular location">
    <subcellularLocation>
        <location evidence="1 5">Bacterial flagellum basal body</location>
    </subcellularLocation>
</comment>
<reference evidence="10 11" key="1">
    <citation type="submission" date="2019-12" db="EMBL/GenBank/DDBJ databases">
        <title>Novel species isolated from a subtropical stream in China.</title>
        <authorList>
            <person name="Lu H."/>
        </authorList>
    </citation>
    <scope>NUCLEOTIDE SEQUENCE [LARGE SCALE GENOMIC DNA]</scope>
    <source>
        <strain evidence="10 11">FT55W</strain>
    </source>
</reference>
<feature type="domain" description="Flagellar basal-body/hook protein C-terminal" evidence="7">
    <location>
        <begin position="474"/>
        <end position="518"/>
    </location>
</feature>